<organism evidence="1 2">
    <name type="scientific">Marasmius crinis-equi</name>
    <dbReference type="NCBI Taxonomy" id="585013"/>
    <lineage>
        <taxon>Eukaryota</taxon>
        <taxon>Fungi</taxon>
        <taxon>Dikarya</taxon>
        <taxon>Basidiomycota</taxon>
        <taxon>Agaricomycotina</taxon>
        <taxon>Agaricomycetes</taxon>
        <taxon>Agaricomycetidae</taxon>
        <taxon>Agaricales</taxon>
        <taxon>Marasmiineae</taxon>
        <taxon>Marasmiaceae</taxon>
        <taxon>Marasmius</taxon>
    </lineage>
</organism>
<sequence>MPAQAVPFQLRKLYIEDEYEYDGTSTRFWDAIRSVTSRLTSVKLPFFPSASHDFGISYSQLVELRIRCLTAVEEGDETYPERFLLILGTCRQLRTLVLNTSFQHQTPFGPFRVVLPSLTSLTIADYSWGNEVLASFCSCISVPSLIHLEVAGDDESNGLVVNMVARSSRHLRTLKYTMVCVDNDKPVSQQEPAKFTAWEPFSSTLVDFELQVTSRRRGVPRHDVVDYYLSALLAALKDAENTVLPKLQSFTLTLEDITVNTQLGDTIMSLMSARRAAGLPLRYLKLARLQNAREHDQPEKFVLGAAVVERMQDLERRLGVRILIEQKTYHEEKFMIDAGM</sequence>
<dbReference type="SUPFAM" id="SSF52047">
    <property type="entry name" value="RNI-like"/>
    <property type="match status" value="1"/>
</dbReference>
<dbReference type="InterPro" id="IPR032675">
    <property type="entry name" value="LRR_dom_sf"/>
</dbReference>
<dbReference type="Proteomes" id="UP001465976">
    <property type="component" value="Unassembled WGS sequence"/>
</dbReference>
<protein>
    <submittedName>
        <fullName evidence="1">Uncharacterized protein</fullName>
    </submittedName>
</protein>
<comment type="caution">
    <text evidence="1">The sequence shown here is derived from an EMBL/GenBank/DDBJ whole genome shotgun (WGS) entry which is preliminary data.</text>
</comment>
<gene>
    <name evidence="1" type="ORF">V5O48_015412</name>
</gene>
<evidence type="ECO:0000313" key="2">
    <source>
        <dbReference type="Proteomes" id="UP001465976"/>
    </source>
</evidence>
<dbReference type="EMBL" id="JBAHYK010001842">
    <property type="protein sequence ID" value="KAL0566602.1"/>
    <property type="molecule type" value="Genomic_DNA"/>
</dbReference>
<keyword evidence="2" id="KW-1185">Reference proteome</keyword>
<evidence type="ECO:0000313" key="1">
    <source>
        <dbReference type="EMBL" id="KAL0566602.1"/>
    </source>
</evidence>
<reference evidence="1 2" key="1">
    <citation type="submission" date="2024-02" db="EMBL/GenBank/DDBJ databases">
        <title>A draft genome for the cacao thread blight pathogen Marasmius crinis-equi.</title>
        <authorList>
            <person name="Cohen S.P."/>
            <person name="Baruah I.K."/>
            <person name="Amoako-Attah I."/>
            <person name="Bukari Y."/>
            <person name="Meinhardt L.W."/>
            <person name="Bailey B.A."/>
        </authorList>
    </citation>
    <scope>NUCLEOTIDE SEQUENCE [LARGE SCALE GENOMIC DNA]</scope>
    <source>
        <strain evidence="1 2">GH-76</strain>
    </source>
</reference>
<dbReference type="Gene3D" id="3.80.10.10">
    <property type="entry name" value="Ribonuclease Inhibitor"/>
    <property type="match status" value="1"/>
</dbReference>
<accession>A0ABR3EUL3</accession>
<proteinExistence type="predicted"/>
<name>A0ABR3EUL3_9AGAR</name>